<feature type="transmembrane region" description="Helical" evidence="7">
    <location>
        <begin position="126"/>
        <end position="153"/>
    </location>
</feature>
<evidence type="ECO:0000256" key="4">
    <source>
        <dbReference type="ARBA" id="ARBA00022692"/>
    </source>
</evidence>
<reference evidence="9" key="1">
    <citation type="journal article" date="2021" name="PeerJ">
        <title>Extensive microbial diversity within the chicken gut microbiome revealed by metagenomics and culture.</title>
        <authorList>
            <person name="Gilroy R."/>
            <person name="Ravi A."/>
            <person name="Getino M."/>
            <person name="Pursley I."/>
            <person name="Horton D.L."/>
            <person name="Alikhan N.F."/>
            <person name="Baker D."/>
            <person name="Gharbi K."/>
            <person name="Hall N."/>
            <person name="Watson M."/>
            <person name="Adriaenssens E.M."/>
            <person name="Foster-Nyarko E."/>
            <person name="Jarju S."/>
            <person name="Secka A."/>
            <person name="Antonio M."/>
            <person name="Oren A."/>
            <person name="Chaudhuri R.R."/>
            <person name="La Ragione R."/>
            <person name="Hildebrand F."/>
            <person name="Pallen M.J."/>
        </authorList>
    </citation>
    <scope>NUCLEOTIDE SEQUENCE</scope>
    <source>
        <strain evidence="9">ChiGjej1B1-98</strain>
    </source>
</reference>
<evidence type="ECO:0000256" key="1">
    <source>
        <dbReference type="ARBA" id="ARBA00004651"/>
    </source>
</evidence>
<feature type="transmembrane region" description="Helical" evidence="7">
    <location>
        <begin position="38"/>
        <end position="57"/>
    </location>
</feature>
<accession>A0A9D1YSG6</accession>
<feature type="transmembrane region" description="Helical" evidence="7">
    <location>
        <begin position="382"/>
        <end position="406"/>
    </location>
</feature>
<dbReference type="EMBL" id="DXDC01000034">
    <property type="protein sequence ID" value="HIY64897.1"/>
    <property type="molecule type" value="Genomic_DNA"/>
</dbReference>
<keyword evidence="3" id="KW-1003">Cell membrane</keyword>
<dbReference type="InterPro" id="IPR011701">
    <property type="entry name" value="MFS"/>
</dbReference>
<keyword evidence="4 7" id="KW-0812">Transmembrane</keyword>
<dbReference type="Proteomes" id="UP000824005">
    <property type="component" value="Unassembled WGS sequence"/>
</dbReference>
<dbReference type="GO" id="GO:0005886">
    <property type="term" value="C:plasma membrane"/>
    <property type="evidence" value="ECO:0007669"/>
    <property type="project" value="UniProtKB-SubCell"/>
</dbReference>
<feature type="transmembrane region" description="Helical" evidence="7">
    <location>
        <begin position="343"/>
        <end position="361"/>
    </location>
</feature>
<feature type="transmembrane region" description="Helical" evidence="7">
    <location>
        <begin position="319"/>
        <end position="337"/>
    </location>
</feature>
<protein>
    <submittedName>
        <fullName evidence="9">MHS family MFS transporter</fullName>
    </submittedName>
</protein>
<evidence type="ECO:0000256" key="5">
    <source>
        <dbReference type="ARBA" id="ARBA00022989"/>
    </source>
</evidence>
<evidence type="ECO:0000256" key="7">
    <source>
        <dbReference type="SAM" id="Phobius"/>
    </source>
</evidence>
<dbReference type="AlphaFoldDB" id="A0A9D1YSG6"/>
<gene>
    <name evidence="9" type="ORF">H9830_01310</name>
</gene>
<evidence type="ECO:0000259" key="8">
    <source>
        <dbReference type="PROSITE" id="PS50850"/>
    </source>
</evidence>
<feature type="transmembrane region" description="Helical" evidence="7">
    <location>
        <begin position="165"/>
        <end position="190"/>
    </location>
</feature>
<keyword evidence="6 7" id="KW-0472">Membrane</keyword>
<feature type="transmembrane region" description="Helical" evidence="7">
    <location>
        <begin position="99"/>
        <end position="120"/>
    </location>
</feature>
<dbReference type="SUPFAM" id="SSF103473">
    <property type="entry name" value="MFS general substrate transporter"/>
    <property type="match status" value="1"/>
</dbReference>
<name>A0A9D1YSG6_9MICO</name>
<evidence type="ECO:0000256" key="6">
    <source>
        <dbReference type="ARBA" id="ARBA00023136"/>
    </source>
</evidence>
<feature type="transmembrane region" description="Helical" evidence="7">
    <location>
        <begin position="63"/>
        <end position="87"/>
    </location>
</feature>
<reference evidence="9" key="2">
    <citation type="submission" date="2021-04" db="EMBL/GenBank/DDBJ databases">
        <authorList>
            <person name="Gilroy R."/>
        </authorList>
    </citation>
    <scope>NUCLEOTIDE SEQUENCE</scope>
    <source>
        <strain evidence="9">ChiGjej1B1-98</strain>
    </source>
</reference>
<comment type="caution">
    <text evidence="9">The sequence shown here is derived from an EMBL/GenBank/DDBJ whole genome shotgun (WGS) entry which is preliminary data.</text>
</comment>
<evidence type="ECO:0000313" key="9">
    <source>
        <dbReference type="EMBL" id="HIY64897.1"/>
    </source>
</evidence>
<dbReference type="InterPro" id="IPR020846">
    <property type="entry name" value="MFS_dom"/>
</dbReference>
<keyword evidence="5 7" id="KW-1133">Transmembrane helix</keyword>
<evidence type="ECO:0000256" key="3">
    <source>
        <dbReference type="ARBA" id="ARBA00022475"/>
    </source>
</evidence>
<evidence type="ECO:0000313" key="10">
    <source>
        <dbReference type="Proteomes" id="UP000824005"/>
    </source>
</evidence>
<dbReference type="PANTHER" id="PTHR43045">
    <property type="entry name" value="SHIKIMATE TRANSPORTER"/>
    <property type="match status" value="1"/>
</dbReference>
<dbReference type="CDD" id="cd17369">
    <property type="entry name" value="MFS_ShiA_like"/>
    <property type="match status" value="1"/>
</dbReference>
<feature type="domain" description="Major facilitator superfamily (MFS) profile" evidence="8">
    <location>
        <begin position="26"/>
        <end position="442"/>
    </location>
</feature>
<proteinExistence type="predicted"/>
<feature type="transmembrane region" description="Helical" evidence="7">
    <location>
        <begin position="412"/>
        <end position="432"/>
    </location>
</feature>
<dbReference type="InterPro" id="IPR036259">
    <property type="entry name" value="MFS_trans_sf"/>
</dbReference>
<feature type="transmembrane region" description="Helical" evidence="7">
    <location>
        <begin position="253"/>
        <end position="278"/>
    </location>
</feature>
<evidence type="ECO:0000256" key="2">
    <source>
        <dbReference type="ARBA" id="ARBA00022448"/>
    </source>
</evidence>
<feature type="transmembrane region" description="Helical" evidence="7">
    <location>
        <begin position="290"/>
        <end position="307"/>
    </location>
</feature>
<feature type="transmembrane region" description="Helical" evidence="7">
    <location>
        <begin position="202"/>
        <end position="221"/>
    </location>
</feature>
<dbReference type="Pfam" id="PF07690">
    <property type="entry name" value="MFS_1"/>
    <property type="match status" value="1"/>
</dbReference>
<comment type="subcellular location">
    <subcellularLocation>
        <location evidence="1">Cell membrane</location>
        <topology evidence="1">Multi-pass membrane protein</topology>
    </subcellularLocation>
</comment>
<sequence length="442" mass="46403">MGAKETAATFVEQVERERNPLQTKRVIASSLAGTTLEFYEFFVYGTVAALAFNYVFFPEGNDFAATLSTFAIFAVGFVARPIGSIVFGHLGDKLGRKKTLILSLVLMGASTVLIGCLPSFSTVGIVAPILLVVLRLVQGLALGGEWGGAALMLVENAAKGKKAAIGSVVMMGVPGGLVLAAVVAAASVAISGDQFEVWGWRIPFVLSAALLAVAFWIRLGVKESPEFAAARERLEARPKAPFSEVFRNNWGDLVAALGVAAPGNAIFFIVSTYSLSYLTSNLGLPRETGLYAQIAAATIYFATIPFFGRLADRVGEWKVVAGGAIGAALFGLAYFPLLQTGNVFVIFGAMTLALAGIHAALQAPQASLFASRFDVRVRYTGVALSQAIPTMVIGGTAPFVATLLVGTTGNTLLVSAYVIVLAAWGFGAALVFRKKDADRVEA</sequence>
<dbReference type="Gene3D" id="1.20.1250.20">
    <property type="entry name" value="MFS general substrate transporter like domains"/>
    <property type="match status" value="2"/>
</dbReference>
<organism evidence="9 10">
    <name type="scientific">Candidatus Agrococcus pullicola</name>
    <dbReference type="NCBI Taxonomy" id="2838429"/>
    <lineage>
        <taxon>Bacteria</taxon>
        <taxon>Bacillati</taxon>
        <taxon>Actinomycetota</taxon>
        <taxon>Actinomycetes</taxon>
        <taxon>Micrococcales</taxon>
        <taxon>Microbacteriaceae</taxon>
        <taxon>Agrococcus</taxon>
    </lineage>
</organism>
<dbReference type="PROSITE" id="PS50850">
    <property type="entry name" value="MFS"/>
    <property type="match status" value="1"/>
</dbReference>
<keyword evidence="2" id="KW-0813">Transport</keyword>
<dbReference type="PANTHER" id="PTHR43045:SF1">
    <property type="entry name" value="SHIKIMATE TRANSPORTER"/>
    <property type="match status" value="1"/>
</dbReference>
<dbReference type="GO" id="GO:0022857">
    <property type="term" value="F:transmembrane transporter activity"/>
    <property type="evidence" value="ECO:0007669"/>
    <property type="project" value="InterPro"/>
</dbReference>